<feature type="region of interest" description="Disordered" evidence="7">
    <location>
        <begin position="1"/>
        <end position="26"/>
    </location>
</feature>
<dbReference type="GO" id="GO:0007219">
    <property type="term" value="P:Notch signaling pathway"/>
    <property type="evidence" value="ECO:0007669"/>
    <property type="project" value="UniProtKB-KW"/>
</dbReference>
<dbReference type="InterPro" id="IPR019379">
    <property type="entry name" value="Gamma_Secretase_Asp_P_PEN2"/>
</dbReference>
<evidence type="ECO:0000256" key="6">
    <source>
        <dbReference type="ARBA" id="ARBA00023136"/>
    </source>
</evidence>
<gene>
    <name evidence="9" type="ORF">F383_09592</name>
</gene>
<dbReference type="AlphaFoldDB" id="A0A0B0P0S7"/>
<dbReference type="Pfam" id="PF10251">
    <property type="entry name" value="PEN-2"/>
    <property type="match status" value="1"/>
</dbReference>
<dbReference type="PANTHER" id="PTHR16318">
    <property type="entry name" value="GAMMA-SECRETASE SUBUNIT PEN-2"/>
    <property type="match status" value="1"/>
</dbReference>
<keyword evidence="5 8" id="KW-1133">Transmembrane helix</keyword>
<keyword evidence="4" id="KW-0914">Notch signaling pathway</keyword>
<evidence type="ECO:0000256" key="4">
    <source>
        <dbReference type="ARBA" id="ARBA00022976"/>
    </source>
</evidence>
<feature type="transmembrane region" description="Helical" evidence="8">
    <location>
        <begin position="107"/>
        <end position="134"/>
    </location>
</feature>
<comment type="subcellular location">
    <subcellularLocation>
        <location evidence="1">Membrane</location>
        <topology evidence="1">Multi-pass membrane protein</topology>
    </subcellularLocation>
</comment>
<evidence type="ECO:0000313" key="9">
    <source>
        <dbReference type="EMBL" id="KHG20288.1"/>
    </source>
</evidence>
<proteinExistence type="inferred from homology"/>
<dbReference type="GO" id="GO:0070765">
    <property type="term" value="C:gamma-secretase complex"/>
    <property type="evidence" value="ECO:0007669"/>
    <property type="project" value="TreeGrafter"/>
</dbReference>
<evidence type="ECO:0008006" key="11">
    <source>
        <dbReference type="Google" id="ProtNLM"/>
    </source>
</evidence>
<dbReference type="EMBL" id="KN415344">
    <property type="protein sequence ID" value="KHG20288.1"/>
    <property type="molecule type" value="Genomic_DNA"/>
</dbReference>
<sequence length="162" mass="18030">MEASQSQASANAALNPHPNPNSNYTNNSNSILSSTPVWPTIDGPLGLSEEESLSYARRFYKFGYALLPFLWAVNCFYFWPVLRHSRSFPRLRPCDRRLLAPKSAPCALEYVVSSAIGFSVFSVILSSWALTFAIGGEHLFGSTWDQLVMYNVADRLGLTGWS</sequence>
<evidence type="ECO:0000256" key="1">
    <source>
        <dbReference type="ARBA" id="ARBA00004141"/>
    </source>
</evidence>
<evidence type="ECO:0000256" key="5">
    <source>
        <dbReference type="ARBA" id="ARBA00022989"/>
    </source>
</evidence>
<feature type="transmembrane region" description="Helical" evidence="8">
    <location>
        <begin position="62"/>
        <end position="82"/>
    </location>
</feature>
<reference evidence="10" key="1">
    <citation type="submission" date="2014-09" db="EMBL/GenBank/DDBJ databases">
        <authorList>
            <person name="Mudge J."/>
            <person name="Ramaraj T."/>
            <person name="Lindquist I.E."/>
            <person name="Bharti A.K."/>
            <person name="Sundararajan A."/>
            <person name="Cameron C.T."/>
            <person name="Woodward J.E."/>
            <person name="May G.D."/>
            <person name="Brubaker C."/>
            <person name="Broadhvest J."/>
            <person name="Wilkins T.A."/>
        </authorList>
    </citation>
    <scope>NUCLEOTIDE SEQUENCE</scope>
    <source>
        <strain evidence="10">cv. AKA8401</strain>
    </source>
</reference>
<comment type="similarity">
    <text evidence="2">Belongs to the PEN-2 family.</text>
</comment>
<keyword evidence="10" id="KW-1185">Reference proteome</keyword>
<dbReference type="PANTHER" id="PTHR16318:SF0">
    <property type="entry name" value="GAMMA-SECRETASE SUBUNIT PEN-2"/>
    <property type="match status" value="1"/>
</dbReference>
<organism evidence="9 10">
    <name type="scientific">Gossypium arboreum</name>
    <name type="common">Tree cotton</name>
    <name type="synonym">Gossypium nanking</name>
    <dbReference type="NCBI Taxonomy" id="29729"/>
    <lineage>
        <taxon>Eukaryota</taxon>
        <taxon>Viridiplantae</taxon>
        <taxon>Streptophyta</taxon>
        <taxon>Embryophyta</taxon>
        <taxon>Tracheophyta</taxon>
        <taxon>Spermatophyta</taxon>
        <taxon>Magnoliopsida</taxon>
        <taxon>eudicotyledons</taxon>
        <taxon>Gunneridae</taxon>
        <taxon>Pentapetalae</taxon>
        <taxon>rosids</taxon>
        <taxon>malvids</taxon>
        <taxon>Malvales</taxon>
        <taxon>Malvaceae</taxon>
        <taxon>Malvoideae</taxon>
        <taxon>Gossypium</taxon>
    </lineage>
</organism>
<evidence type="ECO:0000256" key="3">
    <source>
        <dbReference type="ARBA" id="ARBA00022692"/>
    </source>
</evidence>
<evidence type="ECO:0000256" key="7">
    <source>
        <dbReference type="SAM" id="MobiDB-lite"/>
    </source>
</evidence>
<keyword evidence="3 8" id="KW-0812">Transmembrane</keyword>
<dbReference type="Proteomes" id="UP000032142">
    <property type="component" value="Unassembled WGS sequence"/>
</dbReference>
<name>A0A0B0P0S7_GOSAR</name>
<keyword evidence="6 8" id="KW-0472">Membrane</keyword>
<evidence type="ECO:0000256" key="2">
    <source>
        <dbReference type="ARBA" id="ARBA00009607"/>
    </source>
</evidence>
<evidence type="ECO:0000256" key="8">
    <source>
        <dbReference type="SAM" id="Phobius"/>
    </source>
</evidence>
<accession>A0A0B0P0S7</accession>
<evidence type="ECO:0000313" key="10">
    <source>
        <dbReference type="Proteomes" id="UP000032142"/>
    </source>
</evidence>
<protein>
    <recommendedName>
        <fullName evidence="11">Gamma-secretase subunit PEN-2</fullName>
    </recommendedName>
</protein>